<protein>
    <submittedName>
        <fullName evidence="2">Uncharacterized protein</fullName>
    </submittedName>
</protein>
<gene>
    <name evidence="2" type="ORF">pdam_00021488</name>
</gene>
<accession>A0A3M6TCF3</accession>
<evidence type="ECO:0000313" key="2">
    <source>
        <dbReference type="EMBL" id="RMX39031.1"/>
    </source>
</evidence>
<feature type="compositionally biased region" description="Polar residues" evidence="1">
    <location>
        <begin position="1"/>
        <end position="18"/>
    </location>
</feature>
<keyword evidence="3" id="KW-1185">Reference proteome</keyword>
<dbReference type="OrthoDB" id="10514843at2759"/>
<dbReference type="AlphaFoldDB" id="A0A3M6TCF3"/>
<feature type="region of interest" description="Disordered" evidence="1">
    <location>
        <begin position="1"/>
        <end position="27"/>
    </location>
</feature>
<dbReference type="EMBL" id="RCHS01003889">
    <property type="protein sequence ID" value="RMX39031.1"/>
    <property type="molecule type" value="Genomic_DNA"/>
</dbReference>
<evidence type="ECO:0000313" key="3">
    <source>
        <dbReference type="Proteomes" id="UP000275408"/>
    </source>
</evidence>
<dbReference type="Proteomes" id="UP000275408">
    <property type="component" value="Unassembled WGS sequence"/>
</dbReference>
<comment type="caution">
    <text evidence="2">The sequence shown here is derived from an EMBL/GenBank/DDBJ whole genome shotgun (WGS) entry which is preliminary data.</text>
</comment>
<proteinExistence type="predicted"/>
<reference evidence="2 3" key="1">
    <citation type="journal article" date="2018" name="Sci. Rep.">
        <title>Comparative analysis of the Pocillopora damicornis genome highlights role of immune system in coral evolution.</title>
        <authorList>
            <person name="Cunning R."/>
            <person name="Bay R.A."/>
            <person name="Gillette P."/>
            <person name="Baker A.C."/>
            <person name="Traylor-Knowles N."/>
        </authorList>
    </citation>
    <scope>NUCLEOTIDE SEQUENCE [LARGE SCALE GENOMIC DNA]</scope>
    <source>
        <strain evidence="2">RSMAS</strain>
        <tissue evidence="2">Whole animal</tissue>
    </source>
</reference>
<evidence type="ECO:0000256" key="1">
    <source>
        <dbReference type="SAM" id="MobiDB-lite"/>
    </source>
</evidence>
<organism evidence="2 3">
    <name type="scientific">Pocillopora damicornis</name>
    <name type="common">Cauliflower coral</name>
    <name type="synonym">Millepora damicornis</name>
    <dbReference type="NCBI Taxonomy" id="46731"/>
    <lineage>
        <taxon>Eukaryota</taxon>
        <taxon>Metazoa</taxon>
        <taxon>Cnidaria</taxon>
        <taxon>Anthozoa</taxon>
        <taxon>Hexacorallia</taxon>
        <taxon>Scleractinia</taxon>
        <taxon>Astrocoeniina</taxon>
        <taxon>Pocilloporidae</taxon>
        <taxon>Pocillopora</taxon>
    </lineage>
</organism>
<sequence>MVSNSSCYSPTVQPTTLPQEDCPADGKPTVESSCGRYAILRYPSPWNDDLKDNSSCNYQILKKNLTNIICVELKIHVSVVIYLELTFKKAAGGWLIVEVKVCLDIKLEVVIDMEAVLHNFTTNYTYEAVGVTFSEWKAKDGECKKCDGGGGPFMIESVCEEKEHSCRGQKNKSKESMDCANGRCGFQPYSGHVDLYFLQLLARTERS</sequence>
<name>A0A3M6TCF3_POCDA</name>